<dbReference type="Pfam" id="PF13577">
    <property type="entry name" value="SnoaL_4"/>
    <property type="match status" value="1"/>
</dbReference>
<dbReference type="InterPro" id="IPR037401">
    <property type="entry name" value="SnoaL-like"/>
</dbReference>
<dbReference type="InterPro" id="IPR032710">
    <property type="entry name" value="NTF2-like_dom_sf"/>
</dbReference>
<evidence type="ECO:0000313" key="3">
    <source>
        <dbReference type="Proteomes" id="UP000578449"/>
    </source>
</evidence>
<name>A0A840PLH9_9ACTN</name>
<comment type="caution">
    <text evidence="2">The sequence shown here is derived from an EMBL/GenBank/DDBJ whole genome shotgun (WGS) entry which is preliminary data.</text>
</comment>
<accession>A0A840PLH9</accession>
<evidence type="ECO:0000313" key="2">
    <source>
        <dbReference type="EMBL" id="MBB5139942.1"/>
    </source>
</evidence>
<organism evidence="2 3">
    <name type="scientific">Thermocatellispora tengchongensis</name>
    <dbReference type="NCBI Taxonomy" id="1073253"/>
    <lineage>
        <taxon>Bacteria</taxon>
        <taxon>Bacillati</taxon>
        <taxon>Actinomycetota</taxon>
        <taxon>Actinomycetes</taxon>
        <taxon>Streptosporangiales</taxon>
        <taxon>Streptosporangiaceae</taxon>
        <taxon>Thermocatellispora</taxon>
    </lineage>
</organism>
<reference evidence="2 3" key="1">
    <citation type="submission" date="2020-08" db="EMBL/GenBank/DDBJ databases">
        <title>Genomic Encyclopedia of Type Strains, Phase IV (KMG-IV): sequencing the most valuable type-strain genomes for metagenomic binning, comparative biology and taxonomic classification.</title>
        <authorList>
            <person name="Goeker M."/>
        </authorList>
    </citation>
    <scope>NUCLEOTIDE SEQUENCE [LARGE SCALE GENOMIC DNA]</scope>
    <source>
        <strain evidence="2 3">DSM 45615</strain>
    </source>
</reference>
<dbReference type="Proteomes" id="UP000578449">
    <property type="component" value="Unassembled WGS sequence"/>
</dbReference>
<keyword evidence="3" id="KW-1185">Reference proteome</keyword>
<sequence length="144" mass="15822">MQAQELLDRDEITRLVYRLGVVLDEGRFDEMPSIFTEDATVHTPGGLAKGRDALTAQAQRTHSPGERIQHVVGNVLIDLDGDRADVRANLVVTFATGNPPEGRLAPAPRLTLGEVYRFQAARTPQGWRLTHLRSTPIWATGSPS</sequence>
<dbReference type="EMBL" id="JACHGN010000034">
    <property type="protein sequence ID" value="MBB5139942.1"/>
    <property type="molecule type" value="Genomic_DNA"/>
</dbReference>
<keyword evidence="2" id="KW-0223">Dioxygenase</keyword>
<dbReference type="RefSeq" id="WP_185056748.1">
    <property type="nucleotide sequence ID" value="NZ_BAABIX010000052.1"/>
</dbReference>
<dbReference type="SUPFAM" id="SSF54427">
    <property type="entry name" value="NTF2-like"/>
    <property type="match status" value="1"/>
</dbReference>
<protein>
    <submittedName>
        <fullName evidence="2">3-phenylpropionate/cinnamic acid dioxygenase small subunit</fullName>
    </submittedName>
</protein>
<dbReference type="GO" id="GO:0051213">
    <property type="term" value="F:dioxygenase activity"/>
    <property type="evidence" value="ECO:0007669"/>
    <property type="project" value="UniProtKB-KW"/>
</dbReference>
<gene>
    <name evidence="2" type="ORF">HNP84_009706</name>
</gene>
<proteinExistence type="predicted"/>
<keyword evidence="2" id="KW-0560">Oxidoreductase</keyword>
<dbReference type="AlphaFoldDB" id="A0A840PLH9"/>
<dbReference type="Gene3D" id="3.10.450.50">
    <property type="match status" value="1"/>
</dbReference>
<evidence type="ECO:0000259" key="1">
    <source>
        <dbReference type="Pfam" id="PF13577"/>
    </source>
</evidence>
<feature type="domain" description="SnoaL-like" evidence="1">
    <location>
        <begin position="4"/>
        <end position="133"/>
    </location>
</feature>